<sequence>MGRGGGLEQPTSRPPLLTQPPPFGANPLSRLSPTQPGVSGSPKGPPAIPEPQPSPPLRDHDARTGPAAAASSPTSLPRRRRLLERREKRQVLRAAEEARQGRPSRLRLAARRLSSREELRGQKALPSSPGGESPEPRCRGPSSSPPGPGGGLRPAGGARGHGEPPWPRGRRKSASPAALFARNPKRAGRPSKIWPGQGAQLGRGRHSGGGGLPCAGTRLLGGDGGGPPHMPQGPPPIRPPRAAQPPPPAGLRGGRRPSPRAQRHSRLRLLRLGAASRPARPSVPATDRQAGAAPAAAAKSSEASQRRPPPLGRASPRSPPPPPGSSGCRAKDPPARAPTWPAAPARSGRRRHSPPRPASIRALRAALQLPSGRGPKRSGSGQAARH</sequence>
<feature type="compositionally biased region" description="Low complexity" evidence="1">
    <location>
        <begin position="64"/>
        <end position="76"/>
    </location>
</feature>
<feature type="compositionally biased region" description="Low complexity" evidence="1">
    <location>
        <begin position="370"/>
        <end position="386"/>
    </location>
</feature>
<reference evidence="3" key="1">
    <citation type="submission" date="2025-08" db="UniProtKB">
        <authorList>
            <consortium name="RefSeq"/>
        </authorList>
    </citation>
    <scope>IDENTIFICATION</scope>
    <source>
        <tissue evidence="3">Blood</tissue>
    </source>
</reference>
<accession>A0AA97LKC1</accession>
<feature type="compositionally biased region" description="Low complexity" evidence="1">
    <location>
        <begin position="270"/>
        <end position="303"/>
    </location>
</feature>
<dbReference type="Proteomes" id="UP001190640">
    <property type="component" value="Chromosome 15"/>
</dbReference>
<feature type="compositionally biased region" description="Basic and acidic residues" evidence="1">
    <location>
        <begin position="84"/>
        <end position="100"/>
    </location>
</feature>
<feature type="compositionally biased region" description="Gly residues" evidence="1">
    <location>
        <begin position="149"/>
        <end position="159"/>
    </location>
</feature>
<dbReference type="AlphaFoldDB" id="A0AA97LKC1"/>
<feature type="region of interest" description="Disordered" evidence="1">
    <location>
        <begin position="1"/>
        <end position="386"/>
    </location>
</feature>
<gene>
    <name evidence="3" type="primary">LOC129343007</name>
</gene>
<dbReference type="GeneID" id="129343007"/>
<evidence type="ECO:0000313" key="2">
    <source>
        <dbReference type="Proteomes" id="UP001190640"/>
    </source>
</evidence>
<organism evidence="2 3">
    <name type="scientific">Eublepharis macularius</name>
    <name type="common">Leopard gecko</name>
    <name type="synonym">Cyrtodactylus macularius</name>
    <dbReference type="NCBI Taxonomy" id="481883"/>
    <lineage>
        <taxon>Eukaryota</taxon>
        <taxon>Metazoa</taxon>
        <taxon>Chordata</taxon>
        <taxon>Craniata</taxon>
        <taxon>Vertebrata</taxon>
        <taxon>Euteleostomi</taxon>
        <taxon>Lepidosauria</taxon>
        <taxon>Squamata</taxon>
        <taxon>Bifurcata</taxon>
        <taxon>Gekkota</taxon>
        <taxon>Eublepharidae</taxon>
        <taxon>Eublepharinae</taxon>
        <taxon>Eublepharis</taxon>
    </lineage>
</organism>
<proteinExistence type="predicted"/>
<feature type="compositionally biased region" description="Pro residues" evidence="1">
    <location>
        <begin position="43"/>
        <end position="56"/>
    </location>
</feature>
<keyword evidence="2" id="KW-1185">Reference proteome</keyword>
<feature type="compositionally biased region" description="Pro residues" evidence="1">
    <location>
        <begin position="307"/>
        <end position="324"/>
    </location>
</feature>
<feature type="compositionally biased region" description="Low complexity" evidence="1">
    <location>
        <begin position="337"/>
        <end position="346"/>
    </location>
</feature>
<feature type="compositionally biased region" description="Gly residues" evidence="1">
    <location>
        <begin position="207"/>
        <end position="227"/>
    </location>
</feature>
<feature type="compositionally biased region" description="Polar residues" evidence="1">
    <location>
        <begin position="29"/>
        <end position="38"/>
    </location>
</feature>
<evidence type="ECO:0000256" key="1">
    <source>
        <dbReference type="SAM" id="MobiDB-lite"/>
    </source>
</evidence>
<evidence type="ECO:0000313" key="3">
    <source>
        <dbReference type="RefSeq" id="XP_054854942.1"/>
    </source>
</evidence>
<dbReference type="KEGG" id="emc:129343007"/>
<protein>
    <submittedName>
        <fullName evidence="3">Basic salivary proline-rich protein 2-like</fullName>
    </submittedName>
</protein>
<feature type="compositionally biased region" description="Basic residues" evidence="1">
    <location>
        <begin position="253"/>
        <end position="269"/>
    </location>
</feature>
<feature type="compositionally biased region" description="Pro residues" evidence="1">
    <location>
        <begin position="228"/>
        <end position="249"/>
    </location>
</feature>
<name>A0AA97LKC1_EUBMA</name>
<dbReference type="RefSeq" id="XP_054854942.1">
    <property type="nucleotide sequence ID" value="XM_054998967.1"/>
</dbReference>